<dbReference type="InterPro" id="IPR011006">
    <property type="entry name" value="CheY-like_superfamily"/>
</dbReference>
<dbReference type="GO" id="GO:0000160">
    <property type="term" value="P:phosphorelay signal transduction system"/>
    <property type="evidence" value="ECO:0007669"/>
    <property type="project" value="InterPro"/>
</dbReference>
<dbReference type="EMBL" id="CP003154">
    <property type="protein sequence ID" value="AFL73591.1"/>
    <property type="molecule type" value="Genomic_DNA"/>
</dbReference>
<feature type="modified residue" description="4-aspartylphosphate" evidence="2">
    <location>
        <position position="67"/>
    </location>
</feature>
<keyword evidence="5" id="KW-1185">Reference proteome</keyword>
<dbReference type="InterPro" id="IPR058245">
    <property type="entry name" value="NreC/VraR/RcsB-like_REC"/>
</dbReference>
<dbReference type="SMART" id="SM00448">
    <property type="entry name" value="REC"/>
    <property type="match status" value="1"/>
</dbReference>
<feature type="domain" description="Response regulatory" evidence="3">
    <location>
        <begin position="14"/>
        <end position="139"/>
    </location>
</feature>
<dbReference type="CDD" id="cd17535">
    <property type="entry name" value="REC_NarL-like"/>
    <property type="match status" value="1"/>
</dbReference>
<keyword evidence="2" id="KW-0597">Phosphoprotein</keyword>
<evidence type="ECO:0000256" key="1">
    <source>
        <dbReference type="ARBA" id="ARBA00023125"/>
    </source>
</evidence>
<evidence type="ECO:0000313" key="4">
    <source>
        <dbReference type="EMBL" id="AFL73591.1"/>
    </source>
</evidence>
<organism evidence="4 5">
    <name type="scientific">Thiocystis violascens (strain ATCC 17096 / DSM 198 / 6111)</name>
    <name type="common">Chromatium violascens</name>
    <dbReference type="NCBI Taxonomy" id="765911"/>
    <lineage>
        <taxon>Bacteria</taxon>
        <taxon>Pseudomonadati</taxon>
        <taxon>Pseudomonadota</taxon>
        <taxon>Gammaproteobacteria</taxon>
        <taxon>Chromatiales</taxon>
        <taxon>Chromatiaceae</taxon>
        <taxon>Thiocystis</taxon>
    </lineage>
</organism>
<dbReference type="KEGG" id="tvi:Thivi_1604"/>
<evidence type="ECO:0000259" key="3">
    <source>
        <dbReference type="PROSITE" id="PS50110"/>
    </source>
</evidence>
<protein>
    <submittedName>
        <fullName evidence="4">Response regulator containing a CheY-like receiver domain and an HTH DNA-binding domain</fullName>
    </submittedName>
</protein>
<dbReference type="Pfam" id="PF00072">
    <property type="entry name" value="Response_reg"/>
    <property type="match status" value="1"/>
</dbReference>
<dbReference type="SUPFAM" id="SSF52172">
    <property type="entry name" value="CheY-like"/>
    <property type="match status" value="1"/>
</dbReference>
<dbReference type="InterPro" id="IPR016032">
    <property type="entry name" value="Sig_transdc_resp-reg_C-effctor"/>
</dbReference>
<dbReference type="HOGENOM" id="CLU_000445_90_10_6"/>
<evidence type="ECO:0000313" key="5">
    <source>
        <dbReference type="Proteomes" id="UP000006062"/>
    </source>
</evidence>
<dbReference type="Proteomes" id="UP000006062">
    <property type="component" value="Chromosome"/>
</dbReference>
<dbReference type="RefSeq" id="WP_014778057.1">
    <property type="nucleotide sequence ID" value="NC_018012.1"/>
</dbReference>
<proteinExistence type="predicted"/>
<accession>I3Y9C3</accession>
<gene>
    <name evidence="4" type="ordered locus">Thivi_1604</name>
</gene>
<dbReference type="STRING" id="765911.Thivi_1604"/>
<evidence type="ECO:0000256" key="2">
    <source>
        <dbReference type="PROSITE-ProRule" id="PRU00169"/>
    </source>
</evidence>
<dbReference type="SUPFAM" id="SSF46894">
    <property type="entry name" value="C-terminal effector domain of the bipartite response regulators"/>
    <property type="match status" value="1"/>
</dbReference>
<dbReference type="PANTHER" id="PTHR43214">
    <property type="entry name" value="TWO-COMPONENT RESPONSE REGULATOR"/>
    <property type="match status" value="1"/>
</dbReference>
<dbReference type="GO" id="GO:0003677">
    <property type="term" value="F:DNA binding"/>
    <property type="evidence" value="ECO:0007669"/>
    <property type="project" value="UniProtKB-KW"/>
</dbReference>
<dbReference type="InterPro" id="IPR039420">
    <property type="entry name" value="WalR-like"/>
</dbReference>
<name>I3Y9C3_THIV6</name>
<dbReference type="OrthoDB" id="5762165at2"/>
<sequence length="212" mass="22840">MPDPSDARIPAPIRVLIAEDETLLLMAMVQLLPQVAGAAVTVVNSCANRDQLLRDTRLLQPDVILLDLRMPDREGQPCTLGGAEAIAALQRQHPAVRIICLSVHVEPELVRACLEAGAAGYLGKGILPEELWSAIRLVAAGGQAVDPTLRARLELLAIGAEAKVRTQLLVGRRGEVLRLLLDGYSPTQIAETLPISKKYVDMNRSSRSLPPA</sequence>
<dbReference type="PROSITE" id="PS50110">
    <property type="entry name" value="RESPONSE_REGULATORY"/>
    <property type="match status" value="1"/>
</dbReference>
<dbReference type="InterPro" id="IPR001789">
    <property type="entry name" value="Sig_transdc_resp-reg_receiver"/>
</dbReference>
<dbReference type="Gene3D" id="3.40.50.2300">
    <property type="match status" value="1"/>
</dbReference>
<dbReference type="GO" id="GO:0006355">
    <property type="term" value="P:regulation of DNA-templated transcription"/>
    <property type="evidence" value="ECO:0007669"/>
    <property type="project" value="InterPro"/>
</dbReference>
<reference evidence="4 5" key="1">
    <citation type="submission" date="2012-06" db="EMBL/GenBank/DDBJ databases">
        <title>Complete sequence of Thiocystis violascens DSM 198.</title>
        <authorList>
            <consortium name="US DOE Joint Genome Institute"/>
            <person name="Lucas S."/>
            <person name="Han J."/>
            <person name="Lapidus A."/>
            <person name="Cheng J.-F."/>
            <person name="Goodwin L."/>
            <person name="Pitluck S."/>
            <person name="Peters L."/>
            <person name="Ovchinnikova G."/>
            <person name="Teshima H."/>
            <person name="Detter J.C."/>
            <person name="Han C."/>
            <person name="Tapia R."/>
            <person name="Land M."/>
            <person name="Hauser L."/>
            <person name="Kyrpides N."/>
            <person name="Ivanova N."/>
            <person name="Pagani I."/>
            <person name="Vogl K."/>
            <person name="Liu Z."/>
            <person name="Frigaard N.-U."/>
            <person name="Bryant D."/>
            <person name="Woyke T."/>
        </authorList>
    </citation>
    <scope>NUCLEOTIDE SEQUENCE [LARGE SCALE GENOMIC DNA]</scope>
    <source>
        <strain evidence="5">ATCC 17096 / DSM 198 / 6111</strain>
    </source>
</reference>
<dbReference type="AlphaFoldDB" id="I3Y9C3"/>
<keyword evidence="1 4" id="KW-0238">DNA-binding</keyword>
<dbReference type="eggNOG" id="COG2197">
    <property type="taxonomic scope" value="Bacteria"/>
</dbReference>